<feature type="domain" description="CENP-V/GFA" evidence="5">
    <location>
        <begin position="3"/>
        <end position="113"/>
    </location>
</feature>
<keyword evidence="7" id="KW-1185">Reference proteome</keyword>
<dbReference type="Pfam" id="PF04828">
    <property type="entry name" value="GFA"/>
    <property type="match status" value="1"/>
</dbReference>
<dbReference type="InterPro" id="IPR011057">
    <property type="entry name" value="Mss4-like_sf"/>
</dbReference>
<dbReference type="PANTHER" id="PTHR33337">
    <property type="entry name" value="GFA DOMAIN-CONTAINING PROTEIN"/>
    <property type="match status" value="1"/>
</dbReference>
<comment type="caution">
    <text evidence="6">The sequence shown here is derived from an EMBL/GenBank/DDBJ whole genome shotgun (WGS) entry which is preliminary data.</text>
</comment>
<sequence length="145" mass="15784">MAHTGGCQCGRVRFEMDVLEEAHVCHCRMCQKATGGLFAALVGAPKDKIRWTATPPEEFQSSNLARRAFCQACGTPLGFTYNLPNARQYVTIGSLDHPEDAPIIHQFGLESKVPFVTFCEDIPGECTGDTPAVSEFLADMTSNQA</sequence>
<dbReference type="PANTHER" id="PTHR33337:SF40">
    <property type="entry name" value="CENP-V_GFA DOMAIN-CONTAINING PROTEIN-RELATED"/>
    <property type="match status" value="1"/>
</dbReference>
<dbReference type="PATRIC" id="fig|1280952.3.peg.465"/>
<evidence type="ECO:0000256" key="3">
    <source>
        <dbReference type="ARBA" id="ARBA00022833"/>
    </source>
</evidence>
<dbReference type="Gene3D" id="3.90.1590.10">
    <property type="entry name" value="glutathione-dependent formaldehyde- activating enzyme (gfa)"/>
    <property type="match status" value="1"/>
</dbReference>
<dbReference type="AlphaFoldDB" id="A0A059FL44"/>
<organism evidence="6 7">
    <name type="scientific">Hyphomonas jannaschiana VP2</name>
    <dbReference type="NCBI Taxonomy" id="1280952"/>
    <lineage>
        <taxon>Bacteria</taxon>
        <taxon>Pseudomonadati</taxon>
        <taxon>Pseudomonadota</taxon>
        <taxon>Alphaproteobacteria</taxon>
        <taxon>Hyphomonadales</taxon>
        <taxon>Hyphomonadaceae</taxon>
        <taxon>Hyphomonas</taxon>
    </lineage>
</organism>
<evidence type="ECO:0000256" key="2">
    <source>
        <dbReference type="ARBA" id="ARBA00022723"/>
    </source>
</evidence>
<accession>A0A059FL44</accession>
<dbReference type="PROSITE" id="PS51891">
    <property type="entry name" value="CENP_V_GFA"/>
    <property type="match status" value="1"/>
</dbReference>
<evidence type="ECO:0000256" key="1">
    <source>
        <dbReference type="ARBA" id="ARBA00005495"/>
    </source>
</evidence>
<evidence type="ECO:0000259" key="5">
    <source>
        <dbReference type="PROSITE" id="PS51891"/>
    </source>
</evidence>
<dbReference type="RefSeq" id="WP_035577596.1">
    <property type="nucleotide sequence ID" value="NZ_ARYJ01000001.1"/>
</dbReference>
<dbReference type="GO" id="GO:0016846">
    <property type="term" value="F:carbon-sulfur lyase activity"/>
    <property type="evidence" value="ECO:0007669"/>
    <property type="project" value="InterPro"/>
</dbReference>
<proteinExistence type="inferred from homology"/>
<dbReference type="EMBL" id="ARYJ01000001">
    <property type="protein sequence ID" value="KCZ91332.1"/>
    <property type="molecule type" value="Genomic_DNA"/>
</dbReference>
<comment type="similarity">
    <text evidence="1">Belongs to the Gfa family.</text>
</comment>
<reference evidence="6 7" key="1">
    <citation type="journal article" date="2014" name="Antonie Van Leeuwenhoek">
        <title>Hyphomonas beringensis sp. nov. and Hyphomonas chukchiensis sp. nov., isolated from surface seawater of the Bering Sea and Chukchi Sea.</title>
        <authorList>
            <person name="Li C."/>
            <person name="Lai Q."/>
            <person name="Li G."/>
            <person name="Dong C."/>
            <person name="Wang J."/>
            <person name="Liao Y."/>
            <person name="Shao Z."/>
        </authorList>
    </citation>
    <scope>NUCLEOTIDE SEQUENCE [LARGE SCALE GENOMIC DNA]</scope>
    <source>
        <strain evidence="6 7">VP2</strain>
    </source>
</reference>
<dbReference type="OrthoDB" id="9807246at2"/>
<keyword evidence="2" id="KW-0479">Metal-binding</keyword>
<dbReference type="eggNOG" id="COG3791">
    <property type="taxonomic scope" value="Bacteria"/>
</dbReference>
<dbReference type="Proteomes" id="UP000024816">
    <property type="component" value="Unassembled WGS sequence"/>
</dbReference>
<name>A0A059FL44_9PROT</name>
<dbReference type="GO" id="GO:0046872">
    <property type="term" value="F:metal ion binding"/>
    <property type="evidence" value="ECO:0007669"/>
    <property type="project" value="UniProtKB-KW"/>
</dbReference>
<gene>
    <name evidence="6" type="ORF">HJA_02300</name>
</gene>
<dbReference type="SUPFAM" id="SSF51316">
    <property type="entry name" value="Mss4-like"/>
    <property type="match status" value="1"/>
</dbReference>
<dbReference type="InterPro" id="IPR006913">
    <property type="entry name" value="CENP-V/GFA"/>
</dbReference>
<evidence type="ECO:0000256" key="4">
    <source>
        <dbReference type="ARBA" id="ARBA00023239"/>
    </source>
</evidence>
<evidence type="ECO:0000313" key="6">
    <source>
        <dbReference type="EMBL" id="KCZ91332.1"/>
    </source>
</evidence>
<dbReference type="STRING" id="1280952.HJA_02300"/>
<evidence type="ECO:0000313" key="7">
    <source>
        <dbReference type="Proteomes" id="UP000024816"/>
    </source>
</evidence>
<protein>
    <recommendedName>
        <fullName evidence="5">CENP-V/GFA domain-containing protein</fullName>
    </recommendedName>
</protein>
<keyword evidence="4" id="KW-0456">Lyase</keyword>
<keyword evidence="3" id="KW-0862">Zinc</keyword>